<proteinExistence type="predicted"/>
<gene>
    <name evidence="3" type="ORF">JD81_05319</name>
</gene>
<keyword evidence="4" id="KW-1185">Reference proteome</keyword>
<feature type="transmembrane region" description="Helical" evidence="2">
    <location>
        <begin position="83"/>
        <end position="105"/>
    </location>
</feature>
<sequence length="119" mass="11929">MHHHLPPNGIPAAGDHAGADDRPGTSAQPGTVYGGSATDGPGFATVALPSGNPVENTGSLTGHILAQGWTDTPTERSRSTAKVVIVLAASLVLLVAISLLVVLMANDAMGGLMENLING</sequence>
<dbReference type="OrthoDB" id="3405841at2"/>
<keyword evidence="2" id="KW-1133">Transmembrane helix</keyword>
<keyword evidence="2" id="KW-0472">Membrane</keyword>
<dbReference type="EMBL" id="VLLP01000001">
    <property type="protein sequence ID" value="TWJ31758.1"/>
    <property type="molecule type" value="Genomic_DNA"/>
</dbReference>
<name>A0A562WNC8_9ACTN</name>
<dbReference type="Proteomes" id="UP000319728">
    <property type="component" value="Unassembled WGS sequence"/>
</dbReference>
<evidence type="ECO:0000256" key="2">
    <source>
        <dbReference type="SAM" id="Phobius"/>
    </source>
</evidence>
<keyword evidence="2" id="KW-0812">Transmembrane</keyword>
<accession>A0A562WNC8</accession>
<reference evidence="3 4" key="1">
    <citation type="submission" date="2019-07" db="EMBL/GenBank/DDBJ databases">
        <title>R&amp;d 2014.</title>
        <authorList>
            <person name="Klenk H.-P."/>
        </authorList>
    </citation>
    <scope>NUCLEOTIDE SEQUENCE [LARGE SCALE GENOMIC DNA]</scope>
    <source>
        <strain evidence="3 4">DSM 43912</strain>
    </source>
</reference>
<dbReference type="AlphaFoldDB" id="A0A562WNC8"/>
<comment type="caution">
    <text evidence="3">The sequence shown here is derived from an EMBL/GenBank/DDBJ whole genome shotgun (WGS) entry which is preliminary data.</text>
</comment>
<evidence type="ECO:0000313" key="4">
    <source>
        <dbReference type="Proteomes" id="UP000319728"/>
    </source>
</evidence>
<organism evidence="3 4">
    <name type="scientific">Micromonospora sagamiensis</name>
    <dbReference type="NCBI Taxonomy" id="47875"/>
    <lineage>
        <taxon>Bacteria</taxon>
        <taxon>Bacillati</taxon>
        <taxon>Actinomycetota</taxon>
        <taxon>Actinomycetes</taxon>
        <taxon>Micromonosporales</taxon>
        <taxon>Micromonosporaceae</taxon>
        <taxon>Micromonospora</taxon>
    </lineage>
</organism>
<evidence type="ECO:0000313" key="3">
    <source>
        <dbReference type="EMBL" id="TWJ31758.1"/>
    </source>
</evidence>
<evidence type="ECO:0000256" key="1">
    <source>
        <dbReference type="SAM" id="MobiDB-lite"/>
    </source>
</evidence>
<protein>
    <submittedName>
        <fullName evidence="3">Uncharacterized protein</fullName>
    </submittedName>
</protein>
<dbReference type="RefSeq" id="WP_145820767.1">
    <property type="nucleotide sequence ID" value="NZ_VLLP01000001.1"/>
</dbReference>
<feature type="region of interest" description="Disordered" evidence="1">
    <location>
        <begin position="1"/>
        <end position="38"/>
    </location>
</feature>